<accession>A0A6A4LSB3</accession>
<evidence type="ECO:0000313" key="2">
    <source>
        <dbReference type="EMBL" id="KAE9460835.1"/>
    </source>
</evidence>
<feature type="domain" description="F-box/LRR-repeat protein 15-like leucin rich repeat" evidence="1">
    <location>
        <begin position="88"/>
        <end position="194"/>
    </location>
</feature>
<evidence type="ECO:0000259" key="1">
    <source>
        <dbReference type="Pfam" id="PF25372"/>
    </source>
</evidence>
<feature type="non-terminal residue" evidence="2">
    <location>
        <position position="1"/>
    </location>
</feature>
<dbReference type="GO" id="GO:0019005">
    <property type="term" value="C:SCF ubiquitin ligase complex"/>
    <property type="evidence" value="ECO:0007669"/>
    <property type="project" value="TreeGrafter"/>
</dbReference>
<dbReference type="Gene3D" id="3.80.10.10">
    <property type="entry name" value="Ribonuclease Inhibitor"/>
    <property type="match status" value="2"/>
</dbReference>
<dbReference type="SMART" id="SM00367">
    <property type="entry name" value="LRR_CC"/>
    <property type="match status" value="8"/>
</dbReference>
<dbReference type="PANTHER" id="PTHR13318">
    <property type="entry name" value="PARTNER OF PAIRED, ISOFORM B-RELATED"/>
    <property type="match status" value="1"/>
</dbReference>
<reference evidence="2 3" key="1">
    <citation type="journal article" date="2019" name="Genome Biol. Evol.">
        <title>The Rhododendron genome and chromosomal organization provide insight into shared whole-genome duplications across the heath family (Ericaceae).</title>
        <authorList>
            <person name="Soza V.L."/>
            <person name="Lindsley D."/>
            <person name="Waalkes A."/>
            <person name="Ramage E."/>
            <person name="Patwardhan R.P."/>
            <person name="Burton J.N."/>
            <person name="Adey A."/>
            <person name="Kumar A."/>
            <person name="Qiu R."/>
            <person name="Shendure J."/>
            <person name="Hall B."/>
        </authorList>
    </citation>
    <scope>NUCLEOTIDE SEQUENCE [LARGE SCALE GENOMIC DNA]</scope>
    <source>
        <strain evidence="2">RSF 1966-606</strain>
    </source>
</reference>
<comment type="caution">
    <text evidence="2">The sequence shown here is derived from an EMBL/GenBank/DDBJ whole genome shotgun (WGS) entry which is preliminary data.</text>
</comment>
<proteinExistence type="predicted"/>
<dbReference type="InterPro" id="IPR032675">
    <property type="entry name" value="LRR_dom_sf"/>
</dbReference>
<dbReference type="Gene3D" id="1.20.1280.50">
    <property type="match status" value="1"/>
</dbReference>
<dbReference type="InterPro" id="IPR001611">
    <property type="entry name" value="Leu-rich_rpt"/>
</dbReference>
<dbReference type="InterPro" id="IPR057207">
    <property type="entry name" value="FBXL15_LRR"/>
</dbReference>
<organism evidence="2 3">
    <name type="scientific">Rhododendron williamsianum</name>
    <dbReference type="NCBI Taxonomy" id="262921"/>
    <lineage>
        <taxon>Eukaryota</taxon>
        <taxon>Viridiplantae</taxon>
        <taxon>Streptophyta</taxon>
        <taxon>Embryophyta</taxon>
        <taxon>Tracheophyta</taxon>
        <taxon>Spermatophyta</taxon>
        <taxon>Magnoliopsida</taxon>
        <taxon>eudicotyledons</taxon>
        <taxon>Gunneridae</taxon>
        <taxon>Pentapetalae</taxon>
        <taxon>asterids</taxon>
        <taxon>Ericales</taxon>
        <taxon>Ericaceae</taxon>
        <taxon>Ericoideae</taxon>
        <taxon>Rhodoreae</taxon>
        <taxon>Rhododendron</taxon>
    </lineage>
</organism>
<dbReference type="OrthoDB" id="550575at2759"/>
<sequence length="435" mass="48072">MAISGSRRRCPPTSSMMHLLPYDCLCYIFQLLDCKSDRDSFGLTCCLWLQIQNSSRQSLYCPPFVLSPNTPSECVSPAKAKLSLDRFLSRFRLLRSLSLSGCDDLPDSGLSSLQFYGSKLHFLRLDYCRSISDYGLSLVAAGCPCLTIISLFQCKISDVGLQILSKSCSALKDVNLSECFFITDKGIRALSQNCSQLRSVSVKLCEWLTGVGFEGCSETLSWLDASYCSILPEGVRGIVSGGGLEYLRVSCLSNRCDCIYKDHGLATIGSSGLAKRLAVLDFQRCACVNDETIVAIAKGCPMLQEWSLASCHEVKVPGWESVGANCCNLKRLHVNNCRNLCDQGLQALRDGCKRLEILYVHGCDRISSTAMEVFKSLRGDVKIKEKQVLSPIASAIVFLDRRRDGYFNTPGEVPSVLLRVKEDHDGQNFRETQSP</sequence>
<dbReference type="Pfam" id="PF25372">
    <property type="entry name" value="DUF7885"/>
    <property type="match status" value="1"/>
</dbReference>
<keyword evidence="3" id="KW-1185">Reference proteome</keyword>
<name>A0A6A4LSB3_9ERIC</name>
<gene>
    <name evidence="2" type="ORF">C3L33_07214</name>
</gene>
<dbReference type="Proteomes" id="UP000428333">
    <property type="component" value="Linkage Group LG04"/>
</dbReference>
<dbReference type="PANTHER" id="PTHR13318:SF105">
    <property type="entry name" value="F-BOX_LRR-REPEAT PROTEIN 3"/>
    <property type="match status" value="1"/>
</dbReference>
<dbReference type="GO" id="GO:0031146">
    <property type="term" value="P:SCF-dependent proteasomal ubiquitin-dependent protein catabolic process"/>
    <property type="evidence" value="ECO:0007669"/>
    <property type="project" value="TreeGrafter"/>
</dbReference>
<protein>
    <recommendedName>
        <fullName evidence="1">F-box/LRR-repeat protein 15-like leucin rich repeat domain-containing protein</fullName>
    </recommendedName>
</protein>
<dbReference type="Pfam" id="PF13516">
    <property type="entry name" value="LRR_6"/>
    <property type="match status" value="1"/>
</dbReference>
<dbReference type="InterPro" id="IPR006553">
    <property type="entry name" value="Leu-rich_rpt_Cys-con_subtyp"/>
</dbReference>
<dbReference type="AlphaFoldDB" id="A0A6A4LSB3"/>
<dbReference type="SUPFAM" id="SSF52047">
    <property type="entry name" value="RNI-like"/>
    <property type="match status" value="1"/>
</dbReference>
<evidence type="ECO:0000313" key="3">
    <source>
        <dbReference type="Proteomes" id="UP000428333"/>
    </source>
</evidence>
<dbReference type="EMBL" id="QEFC01000997">
    <property type="protein sequence ID" value="KAE9460835.1"/>
    <property type="molecule type" value="Genomic_DNA"/>
</dbReference>